<evidence type="ECO:0000256" key="11">
    <source>
        <dbReference type="ARBA" id="ARBA00023136"/>
    </source>
</evidence>
<dbReference type="Pfam" id="PF13426">
    <property type="entry name" value="PAS_9"/>
    <property type="match status" value="1"/>
</dbReference>
<keyword evidence="6" id="KW-0808">Transferase</keyword>
<dbReference type="SMART" id="SM00448">
    <property type="entry name" value="REC"/>
    <property type="match status" value="2"/>
</dbReference>
<evidence type="ECO:0000256" key="4">
    <source>
        <dbReference type="ARBA" id="ARBA00012438"/>
    </source>
</evidence>
<name>A0A3S1AKF2_9CYAN</name>
<feature type="domain" description="Histidine kinase" evidence="15">
    <location>
        <begin position="290"/>
        <end position="508"/>
    </location>
</feature>
<dbReference type="GO" id="GO:0000155">
    <property type="term" value="F:phosphorelay sensor kinase activity"/>
    <property type="evidence" value="ECO:0007669"/>
    <property type="project" value="InterPro"/>
</dbReference>
<reference evidence="19" key="2">
    <citation type="journal article" date="2019" name="Genome Biol. Evol.">
        <title>Day and night: Metabolic profiles and evolutionary relationships of six axenic non-marine cyanobacteria.</title>
        <authorList>
            <person name="Will S.E."/>
            <person name="Henke P."/>
            <person name="Boedeker C."/>
            <person name="Huang S."/>
            <person name="Brinkmann H."/>
            <person name="Rohde M."/>
            <person name="Jarek M."/>
            <person name="Friedl T."/>
            <person name="Seufert S."/>
            <person name="Schumacher M."/>
            <person name="Overmann J."/>
            <person name="Neumann-Schaal M."/>
            <person name="Petersen J."/>
        </authorList>
    </citation>
    <scope>NUCLEOTIDE SEQUENCE [LARGE SCALE GENOMIC DNA]</scope>
    <source>
        <strain evidence="19">PCC 7102</strain>
    </source>
</reference>
<dbReference type="GO" id="GO:0005524">
    <property type="term" value="F:ATP binding"/>
    <property type="evidence" value="ECO:0007669"/>
    <property type="project" value="UniProtKB-KW"/>
</dbReference>
<dbReference type="Pfam" id="PF00512">
    <property type="entry name" value="HisKA"/>
    <property type="match status" value="1"/>
</dbReference>
<dbReference type="Gene3D" id="1.10.287.130">
    <property type="match status" value="1"/>
</dbReference>
<dbReference type="InterPro" id="IPR001610">
    <property type="entry name" value="PAC"/>
</dbReference>
<dbReference type="InterPro" id="IPR004358">
    <property type="entry name" value="Sig_transdc_His_kin-like_C"/>
</dbReference>
<evidence type="ECO:0000256" key="12">
    <source>
        <dbReference type="ARBA" id="ARBA00023306"/>
    </source>
</evidence>
<reference evidence="19" key="1">
    <citation type="submission" date="2018-12" db="EMBL/GenBank/DDBJ databases">
        <authorList>
            <person name="Will S."/>
            <person name="Neumann-Schaal M."/>
            <person name="Henke P."/>
        </authorList>
    </citation>
    <scope>NUCLEOTIDE SEQUENCE</scope>
    <source>
        <strain evidence="19">PCC 7102</strain>
    </source>
</reference>
<evidence type="ECO:0000259" key="18">
    <source>
        <dbReference type="PROSITE" id="PS50113"/>
    </source>
</evidence>
<dbReference type="EC" id="2.7.13.3" evidence="4"/>
<dbReference type="GO" id="GO:0009927">
    <property type="term" value="F:histidine phosphotransfer kinase activity"/>
    <property type="evidence" value="ECO:0007669"/>
    <property type="project" value="TreeGrafter"/>
</dbReference>
<dbReference type="InterPro" id="IPR003661">
    <property type="entry name" value="HisK_dim/P_dom"/>
</dbReference>
<dbReference type="NCBIfam" id="TIGR00229">
    <property type="entry name" value="sensory_box"/>
    <property type="match status" value="1"/>
</dbReference>
<evidence type="ECO:0000256" key="7">
    <source>
        <dbReference type="ARBA" id="ARBA00022741"/>
    </source>
</evidence>
<evidence type="ECO:0000256" key="1">
    <source>
        <dbReference type="ARBA" id="ARBA00000085"/>
    </source>
</evidence>
<dbReference type="PRINTS" id="PR00344">
    <property type="entry name" value="BCTRLSENSOR"/>
</dbReference>
<dbReference type="InterPro" id="IPR036890">
    <property type="entry name" value="HATPase_C_sf"/>
</dbReference>
<feature type="modified residue" description="4-aspartylphosphate" evidence="14">
    <location>
        <position position="594"/>
    </location>
</feature>
<dbReference type="InterPro" id="IPR005467">
    <property type="entry name" value="His_kinase_dom"/>
</dbReference>
<dbReference type="Gene3D" id="3.30.450.20">
    <property type="entry name" value="PAS domain"/>
    <property type="match status" value="1"/>
</dbReference>
<evidence type="ECO:0000256" key="9">
    <source>
        <dbReference type="ARBA" id="ARBA00022840"/>
    </source>
</evidence>
<feature type="domain" description="Response regulatory" evidence="16">
    <location>
        <begin position="545"/>
        <end position="661"/>
    </location>
</feature>
<keyword evidence="9" id="KW-0067">ATP-binding</keyword>
<evidence type="ECO:0000256" key="6">
    <source>
        <dbReference type="ARBA" id="ARBA00022679"/>
    </source>
</evidence>
<comment type="caution">
    <text evidence="19">The sequence shown here is derived from an EMBL/GenBank/DDBJ whole genome shotgun (WGS) entry which is preliminary data.</text>
</comment>
<sequence>MVYQPIKIILFACVEDSRIQSNVLEDILKQAGANNYIEIIDKYENFSNILSTLENRHLNVDAVILDLYFNNISDLNYISQINAFDKNKGIIVISDKDDDNLLQAAIAAGADDYLITSEITPKSLRRSLLRAVEQRSSKSSKFLSKNEAQLRAIFERSSIGIGLLDMNARIIDVNPALCHILGYKYEEICSKQLVDFICEEEITAETRLNYQLFTNSQERFEMERQFLHKDGRLVWAHLNVSLVNTTTNEASFFLAMVEDVTERKRTELKLRESKEAAEAGSKAKSAFLATMSHELRTPLNAIMGLSQLLQQEVVGTLSEKQHEYINCIYTSGEHLLALINDILDLSKVEAGREELMLISLSISDIVRNVISTVLESANIKKLQIVDNIEAGLETCIADERRLKQMLLNLLTNAIKFTPEGAVLLEVKQVEHGIAFIVTDTGIGIEPSNFQSLFEPFRQLDNQLNRQYEGTGLGLALTRKLARLHGGDLTVESTLGVGSRFTLLLPAQTQQSNVQNDSVPNVTLESDSLDEDYVYPNTSSGQAVKRILLVEDDEHTAILMQDYLQTIGYEVELMLTAERFITRVHIFKPNLILLDVHLPGDVTGLDLLISLKRQKGLQEIPVVVMTPMGMGDRERFLQAGAMDCLSKPIGIFQLESVLVKYLS</sequence>
<protein>
    <recommendedName>
        <fullName evidence="13">Circadian input-output histidine kinase CikA</fullName>
        <ecNumber evidence="4">2.7.13.3</ecNumber>
    </recommendedName>
</protein>
<evidence type="ECO:0000259" key="15">
    <source>
        <dbReference type="PROSITE" id="PS50109"/>
    </source>
</evidence>
<evidence type="ECO:0000256" key="8">
    <source>
        <dbReference type="ARBA" id="ARBA00022777"/>
    </source>
</evidence>
<evidence type="ECO:0000259" key="17">
    <source>
        <dbReference type="PROSITE" id="PS50112"/>
    </source>
</evidence>
<keyword evidence="5 14" id="KW-0597">Phosphoprotein</keyword>
<dbReference type="SUPFAM" id="SSF55785">
    <property type="entry name" value="PYP-like sensor domain (PAS domain)"/>
    <property type="match status" value="1"/>
</dbReference>
<evidence type="ECO:0000313" key="20">
    <source>
        <dbReference type="Proteomes" id="UP000271624"/>
    </source>
</evidence>
<evidence type="ECO:0000256" key="5">
    <source>
        <dbReference type="ARBA" id="ARBA00022553"/>
    </source>
</evidence>
<dbReference type="Pfam" id="PF00072">
    <property type="entry name" value="Response_reg"/>
    <property type="match status" value="2"/>
</dbReference>
<keyword evidence="10" id="KW-0902">Two-component regulatory system</keyword>
<dbReference type="FunFam" id="1.10.287.130:FF:000038">
    <property type="entry name" value="Sensory transduction histidine kinase"/>
    <property type="match status" value="1"/>
</dbReference>
<evidence type="ECO:0000256" key="2">
    <source>
        <dbReference type="ARBA" id="ARBA00004370"/>
    </source>
</evidence>
<dbReference type="InterPro" id="IPR000700">
    <property type="entry name" value="PAS-assoc_C"/>
</dbReference>
<keyword evidence="8" id="KW-0418">Kinase</keyword>
<dbReference type="CDD" id="cd00082">
    <property type="entry name" value="HisKA"/>
    <property type="match status" value="1"/>
</dbReference>
<dbReference type="GO" id="GO:0005886">
    <property type="term" value="C:plasma membrane"/>
    <property type="evidence" value="ECO:0007669"/>
    <property type="project" value="TreeGrafter"/>
</dbReference>
<dbReference type="CDD" id="cd00130">
    <property type="entry name" value="PAS"/>
    <property type="match status" value="1"/>
</dbReference>
<evidence type="ECO:0000313" key="19">
    <source>
        <dbReference type="EMBL" id="RUT03012.1"/>
    </source>
</evidence>
<comment type="subcellular location">
    <subcellularLocation>
        <location evidence="2">Membrane</location>
    </subcellularLocation>
</comment>
<evidence type="ECO:0000259" key="16">
    <source>
        <dbReference type="PROSITE" id="PS50110"/>
    </source>
</evidence>
<dbReference type="Proteomes" id="UP000271624">
    <property type="component" value="Unassembled WGS sequence"/>
</dbReference>
<dbReference type="SUPFAM" id="SSF47384">
    <property type="entry name" value="Homodimeric domain of signal transducing histidine kinase"/>
    <property type="match status" value="1"/>
</dbReference>
<dbReference type="InterPro" id="IPR035965">
    <property type="entry name" value="PAS-like_dom_sf"/>
</dbReference>
<dbReference type="PROSITE" id="PS50109">
    <property type="entry name" value="HIS_KIN"/>
    <property type="match status" value="1"/>
</dbReference>
<dbReference type="SMART" id="SM00086">
    <property type="entry name" value="PAC"/>
    <property type="match status" value="1"/>
</dbReference>
<dbReference type="RefSeq" id="WP_127083625.1">
    <property type="nucleotide sequence ID" value="NZ_RSCL01000014.1"/>
</dbReference>
<feature type="domain" description="PAC" evidence="18">
    <location>
        <begin position="220"/>
        <end position="272"/>
    </location>
</feature>
<dbReference type="Gene3D" id="3.40.50.2300">
    <property type="match status" value="2"/>
</dbReference>
<feature type="modified residue" description="4-aspartylphosphate" evidence="14">
    <location>
        <position position="66"/>
    </location>
</feature>
<organism evidence="19 20">
    <name type="scientific">Dulcicalothrix desertica PCC 7102</name>
    <dbReference type="NCBI Taxonomy" id="232991"/>
    <lineage>
        <taxon>Bacteria</taxon>
        <taxon>Bacillati</taxon>
        <taxon>Cyanobacteriota</taxon>
        <taxon>Cyanophyceae</taxon>
        <taxon>Nostocales</taxon>
        <taxon>Calotrichaceae</taxon>
        <taxon>Dulcicalothrix</taxon>
    </lineage>
</organism>
<dbReference type="SUPFAM" id="SSF55874">
    <property type="entry name" value="ATPase domain of HSP90 chaperone/DNA topoisomerase II/histidine kinase"/>
    <property type="match status" value="1"/>
</dbReference>
<comment type="catalytic activity">
    <reaction evidence="1">
        <text>ATP + protein L-histidine = ADP + protein N-phospho-L-histidine.</text>
        <dbReference type="EC" id="2.7.13.3"/>
    </reaction>
</comment>
<dbReference type="InterPro" id="IPR001789">
    <property type="entry name" value="Sig_transdc_resp-reg_receiver"/>
</dbReference>
<dbReference type="SMART" id="SM00388">
    <property type="entry name" value="HisKA"/>
    <property type="match status" value="1"/>
</dbReference>
<dbReference type="FunFam" id="3.30.565.10:FF:000010">
    <property type="entry name" value="Sensor histidine kinase RcsC"/>
    <property type="match status" value="1"/>
</dbReference>
<dbReference type="EMBL" id="RSCL01000014">
    <property type="protein sequence ID" value="RUT03012.1"/>
    <property type="molecule type" value="Genomic_DNA"/>
</dbReference>
<evidence type="ECO:0000256" key="10">
    <source>
        <dbReference type="ARBA" id="ARBA00023012"/>
    </source>
</evidence>
<keyword evidence="20" id="KW-1185">Reference proteome</keyword>
<dbReference type="InterPro" id="IPR011006">
    <property type="entry name" value="CheY-like_superfamily"/>
</dbReference>
<comment type="similarity">
    <text evidence="3">In the N-terminal section; belongs to the phytochrome family.</text>
</comment>
<dbReference type="SMART" id="SM00091">
    <property type="entry name" value="PAS"/>
    <property type="match status" value="1"/>
</dbReference>
<proteinExistence type="inferred from homology"/>
<feature type="domain" description="Response regulatory" evidence="16">
    <location>
        <begin position="10"/>
        <end position="131"/>
    </location>
</feature>
<dbReference type="Pfam" id="PF02518">
    <property type="entry name" value="HATPase_c"/>
    <property type="match status" value="1"/>
</dbReference>
<evidence type="ECO:0000256" key="14">
    <source>
        <dbReference type="PROSITE-ProRule" id="PRU00169"/>
    </source>
</evidence>
<dbReference type="InterPro" id="IPR003594">
    <property type="entry name" value="HATPase_dom"/>
</dbReference>
<dbReference type="SUPFAM" id="SSF52172">
    <property type="entry name" value="CheY-like"/>
    <property type="match status" value="2"/>
</dbReference>
<dbReference type="CDD" id="cd16922">
    <property type="entry name" value="HATPase_EvgS-ArcB-TorS-like"/>
    <property type="match status" value="1"/>
</dbReference>
<keyword evidence="7" id="KW-0547">Nucleotide-binding</keyword>
<dbReference type="Gene3D" id="3.30.565.10">
    <property type="entry name" value="Histidine kinase-like ATPase, C-terminal domain"/>
    <property type="match status" value="1"/>
</dbReference>
<gene>
    <name evidence="19" type="ORF">DSM106972_053200</name>
</gene>
<dbReference type="InterPro" id="IPR036097">
    <property type="entry name" value="HisK_dim/P_sf"/>
</dbReference>
<feature type="domain" description="PAS" evidence="17">
    <location>
        <begin position="146"/>
        <end position="201"/>
    </location>
</feature>
<dbReference type="SMART" id="SM00387">
    <property type="entry name" value="HATPase_c"/>
    <property type="match status" value="1"/>
</dbReference>
<dbReference type="PANTHER" id="PTHR43047:SF63">
    <property type="entry name" value="HISTIDINE KINASE"/>
    <property type="match status" value="1"/>
</dbReference>
<dbReference type="PROSITE" id="PS50112">
    <property type="entry name" value="PAS"/>
    <property type="match status" value="1"/>
</dbReference>
<keyword evidence="12" id="KW-0131">Cell cycle</keyword>
<evidence type="ECO:0000256" key="13">
    <source>
        <dbReference type="ARBA" id="ARBA00074306"/>
    </source>
</evidence>
<dbReference type="PROSITE" id="PS50113">
    <property type="entry name" value="PAC"/>
    <property type="match status" value="1"/>
</dbReference>
<dbReference type="PANTHER" id="PTHR43047">
    <property type="entry name" value="TWO-COMPONENT HISTIDINE PROTEIN KINASE"/>
    <property type="match status" value="1"/>
</dbReference>
<accession>A0A3S1AKF2</accession>
<dbReference type="PROSITE" id="PS50110">
    <property type="entry name" value="RESPONSE_REGULATORY"/>
    <property type="match status" value="2"/>
</dbReference>
<dbReference type="InterPro" id="IPR000014">
    <property type="entry name" value="PAS"/>
</dbReference>
<evidence type="ECO:0000256" key="3">
    <source>
        <dbReference type="ARBA" id="ARBA00006402"/>
    </source>
</evidence>
<keyword evidence="11" id="KW-0472">Membrane</keyword>
<dbReference type="AlphaFoldDB" id="A0A3S1AKF2"/>
<dbReference type="OrthoDB" id="459598at2"/>